<name>A0A336NDQ2_AGGAP</name>
<organism evidence="3 4">
    <name type="scientific">Aggregatibacter aphrophilus</name>
    <name type="common">Haemophilus aphrophilus</name>
    <dbReference type="NCBI Taxonomy" id="732"/>
    <lineage>
        <taxon>Bacteria</taxon>
        <taxon>Pseudomonadati</taxon>
        <taxon>Pseudomonadota</taxon>
        <taxon>Gammaproteobacteria</taxon>
        <taxon>Pasteurellales</taxon>
        <taxon>Pasteurellaceae</taxon>
        <taxon>Aggregatibacter</taxon>
    </lineage>
</organism>
<evidence type="ECO:0000256" key="1">
    <source>
        <dbReference type="SAM" id="Phobius"/>
    </source>
</evidence>
<keyword evidence="1" id="KW-0472">Membrane</keyword>
<dbReference type="InterPro" id="IPR002123">
    <property type="entry name" value="Plipid/glycerol_acylTrfase"/>
</dbReference>
<dbReference type="InterPro" id="IPR014030">
    <property type="entry name" value="Ketoacyl_synth_N"/>
</dbReference>
<dbReference type="GO" id="GO:0016746">
    <property type="term" value="F:acyltransferase activity"/>
    <property type="evidence" value="ECO:0007669"/>
    <property type="project" value="UniProtKB-KW"/>
</dbReference>
<evidence type="ECO:0000313" key="4">
    <source>
        <dbReference type="Proteomes" id="UP000253728"/>
    </source>
</evidence>
<sequence length="496" mass="56271">MTQTICQFSFNVSCWNIVCNKTLSEHDWKLGYQHWQQNCTNFADFAPKLEFLPPLKRRRLSDSARLIFEAAWTLVDEQSNLPVVYASANSEINRNFSLWYSLLTEGDVSPTSFSLSVHNALIGQWSELRKVTAETTALMANKDNLEIALLEAYLLLKEGAERVLVIVAESPLEQSYDVQPVVRQPFSYALALVMETGEQYQLSFCAQPPEGEAVVDTALEWVKISISTRLNGAHQIVPEDLGHGKKTKLVASFLSTAIGFLFWGVAGTLLQLVLYPYARHHQTNSLQTQLKIRRFVGRIWYYFIRYLSFGGVLEVSYKGFEKLGRPGQLILPNHPSLLDVVLILGQSPSLNCIVKKDLLNNPTMRNQILACGFLPNTESVELLEQSDEVLKEQALLLFAEGTRTGWDGVVKLNRGAVSIGLRSARVITPVIIRMNPLSLKKGHPWYKIPKKRIQYELIVGEDIHPQDWLQEQSIPMASRRLTKYLEDYFNTHTKDN</sequence>
<dbReference type="Proteomes" id="UP000253728">
    <property type="component" value="Unassembled WGS sequence"/>
</dbReference>
<dbReference type="Pfam" id="PF13723">
    <property type="entry name" value="Ketoacyl-synt_2"/>
    <property type="match status" value="1"/>
</dbReference>
<dbReference type="STRING" id="732.ADJ80_01250"/>
<dbReference type="Pfam" id="PF01553">
    <property type="entry name" value="Acyltransferase"/>
    <property type="match status" value="1"/>
</dbReference>
<feature type="domain" description="Phospholipid/glycerol acyltransferase" evidence="2">
    <location>
        <begin position="328"/>
        <end position="435"/>
    </location>
</feature>
<gene>
    <name evidence="3" type="ORF">NCTC5908_00875</name>
</gene>
<proteinExistence type="predicted"/>
<protein>
    <submittedName>
        <fullName evidence="3">1-acylglycerol-3-phosphate O-acyltransferases</fullName>
    </submittedName>
</protein>
<dbReference type="SMART" id="SM00563">
    <property type="entry name" value="PlsC"/>
    <property type="match status" value="1"/>
</dbReference>
<evidence type="ECO:0000259" key="2">
    <source>
        <dbReference type="SMART" id="SM00563"/>
    </source>
</evidence>
<keyword evidence="1" id="KW-1133">Transmembrane helix</keyword>
<dbReference type="SUPFAM" id="SSF69593">
    <property type="entry name" value="Glycerol-3-phosphate (1)-acyltransferase"/>
    <property type="match status" value="1"/>
</dbReference>
<keyword evidence="1" id="KW-0812">Transmembrane</keyword>
<dbReference type="AlphaFoldDB" id="A0A336NDQ2"/>
<keyword evidence="3" id="KW-0808">Transferase</keyword>
<feature type="transmembrane region" description="Helical" evidence="1">
    <location>
        <begin position="253"/>
        <end position="278"/>
    </location>
</feature>
<dbReference type="EMBL" id="UFSP01000001">
    <property type="protein sequence ID" value="SSY94482.1"/>
    <property type="molecule type" value="Genomic_DNA"/>
</dbReference>
<evidence type="ECO:0000313" key="3">
    <source>
        <dbReference type="EMBL" id="SSY94482.1"/>
    </source>
</evidence>
<feature type="transmembrane region" description="Helical" evidence="1">
    <location>
        <begin position="299"/>
        <end position="317"/>
    </location>
</feature>
<dbReference type="CDD" id="cd07989">
    <property type="entry name" value="LPLAT_AGPAT-like"/>
    <property type="match status" value="1"/>
</dbReference>
<reference evidence="3 4" key="1">
    <citation type="submission" date="2018-06" db="EMBL/GenBank/DDBJ databases">
        <authorList>
            <consortium name="Pathogen Informatics"/>
            <person name="Doyle S."/>
        </authorList>
    </citation>
    <scope>NUCLEOTIDE SEQUENCE [LARGE SCALE GENOMIC DNA]</scope>
    <source>
        <strain evidence="3 4">NCTC5908</strain>
    </source>
</reference>
<keyword evidence="3" id="KW-0012">Acyltransferase</keyword>
<accession>A0A336NDQ2</accession>